<evidence type="ECO:0000256" key="1">
    <source>
        <dbReference type="SAM" id="MobiDB-lite"/>
    </source>
</evidence>
<feature type="compositionally biased region" description="Acidic residues" evidence="1">
    <location>
        <begin position="469"/>
        <end position="481"/>
    </location>
</feature>
<feature type="compositionally biased region" description="Gly residues" evidence="1">
    <location>
        <begin position="583"/>
        <end position="592"/>
    </location>
</feature>
<feature type="region of interest" description="Disordered" evidence="1">
    <location>
        <begin position="580"/>
        <end position="634"/>
    </location>
</feature>
<gene>
    <name evidence="3 4" type="primary">LOC108074252</name>
    <name evidence="5 6 7" type="synonym">stnA</name>
</gene>
<evidence type="ECO:0000313" key="5">
    <source>
        <dbReference type="RefSeq" id="XP_041630692.1"/>
    </source>
</evidence>
<feature type="compositionally biased region" description="Basic residues" evidence="1">
    <location>
        <begin position="1"/>
        <end position="16"/>
    </location>
</feature>
<name>A0A6P4IG05_DROKI</name>
<evidence type="ECO:0000313" key="2">
    <source>
        <dbReference type="Proteomes" id="UP001652661"/>
    </source>
</evidence>
<organism evidence="2 3">
    <name type="scientific">Drosophila kikkawai</name>
    <name type="common">Fruit fly</name>
    <dbReference type="NCBI Taxonomy" id="30033"/>
    <lineage>
        <taxon>Eukaryota</taxon>
        <taxon>Metazoa</taxon>
        <taxon>Ecdysozoa</taxon>
        <taxon>Arthropoda</taxon>
        <taxon>Hexapoda</taxon>
        <taxon>Insecta</taxon>
        <taxon>Pterygota</taxon>
        <taxon>Neoptera</taxon>
        <taxon>Endopterygota</taxon>
        <taxon>Diptera</taxon>
        <taxon>Brachycera</taxon>
        <taxon>Muscomorpha</taxon>
        <taxon>Ephydroidea</taxon>
        <taxon>Drosophilidae</taxon>
        <taxon>Drosophila</taxon>
        <taxon>Sophophora</taxon>
    </lineage>
</organism>
<feature type="compositionally biased region" description="Basic and acidic residues" evidence="1">
    <location>
        <begin position="155"/>
        <end position="170"/>
    </location>
</feature>
<feature type="compositionally biased region" description="Basic and acidic residues" evidence="1">
    <location>
        <begin position="599"/>
        <end position="619"/>
    </location>
</feature>
<dbReference type="RefSeq" id="XP_070144356.1">
    <property type="nucleotide sequence ID" value="XM_070288255.1"/>
</dbReference>
<evidence type="ECO:0000313" key="3">
    <source>
        <dbReference type="RefSeq" id="XP_017021706.1"/>
    </source>
</evidence>
<reference evidence="3 4" key="1">
    <citation type="submission" date="2025-04" db="UniProtKB">
        <authorList>
            <consortium name="RefSeq"/>
        </authorList>
    </citation>
    <scope>IDENTIFICATION</scope>
    <source>
        <strain evidence="5 6">14028-0561.14</strain>
        <tissue evidence="5 6">Whole fly</tissue>
    </source>
</reference>
<evidence type="ECO:0000313" key="4">
    <source>
        <dbReference type="RefSeq" id="XP_017021710.1"/>
    </source>
</evidence>
<feature type="region of interest" description="Disordered" evidence="1">
    <location>
        <begin position="825"/>
        <end position="858"/>
    </location>
</feature>
<dbReference type="RefSeq" id="XP_017021710.1">
    <property type="nucleotide sequence ID" value="XM_017166221.1"/>
</dbReference>
<dbReference type="OrthoDB" id="6363808at2759"/>
<feature type="compositionally biased region" description="Basic and acidic residues" evidence="1">
    <location>
        <begin position="371"/>
        <end position="391"/>
    </location>
</feature>
<feature type="region of interest" description="Disordered" evidence="1">
    <location>
        <begin position="353"/>
        <end position="530"/>
    </location>
</feature>
<feature type="region of interest" description="Disordered" evidence="1">
    <location>
        <begin position="1"/>
        <end position="115"/>
    </location>
</feature>
<dbReference type="AlphaFoldDB" id="A0A6P4IG05"/>
<protein>
    <submittedName>
        <fullName evidence="3 4">Protein stoned-A</fullName>
    </submittedName>
</protein>
<feature type="compositionally biased region" description="Basic and acidic residues" evidence="1">
    <location>
        <begin position="758"/>
        <end position="770"/>
    </location>
</feature>
<accession>A0A6P4IG05</accession>
<evidence type="ECO:0000313" key="6">
    <source>
        <dbReference type="RefSeq" id="XP_070144354.1"/>
    </source>
</evidence>
<feature type="region of interest" description="Disordered" evidence="1">
    <location>
        <begin position="143"/>
        <end position="170"/>
    </location>
</feature>
<feature type="region of interest" description="Disordered" evidence="1">
    <location>
        <begin position="660"/>
        <end position="696"/>
    </location>
</feature>
<proteinExistence type="predicted"/>
<dbReference type="Proteomes" id="UP001652661">
    <property type="component" value="Chromosome X"/>
</dbReference>
<evidence type="ECO:0000313" key="7">
    <source>
        <dbReference type="RefSeq" id="XP_070144356.1"/>
    </source>
</evidence>
<dbReference type="RefSeq" id="XP_017021706.1">
    <property type="nucleotide sequence ID" value="XM_017166217.1"/>
</dbReference>
<dbReference type="RefSeq" id="XP_041630692.1">
    <property type="nucleotide sequence ID" value="XM_041774758.2"/>
</dbReference>
<dbReference type="RefSeq" id="XP_070144354.1">
    <property type="nucleotide sequence ID" value="XM_070288253.1"/>
</dbReference>
<feature type="region of interest" description="Disordered" evidence="1">
    <location>
        <begin position="758"/>
        <end position="785"/>
    </location>
</feature>
<dbReference type="GeneID" id="108074252"/>
<feature type="compositionally biased region" description="Polar residues" evidence="1">
    <location>
        <begin position="73"/>
        <end position="82"/>
    </location>
</feature>
<feature type="compositionally biased region" description="Basic and acidic residues" evidence="1">
    <location>
        <begin position="28"/>
        <end position="38"/>
    </location>
</feature>
<keyword evidence="2" id="KW-1185">Reference proteome</keyword>
<sequence>MLKLPKGLKKKKKKSKKDQELFTEEELEQYKRDLKAKQEAAANKSDAGESDGAASEAEHDHEHHHHQQQQHQSNQVATSSGSGFAGQEEDSHHHHSHSHSQGAGAAAAAAATGGDEEWAKFKALTSGVDSILHKTQDELDRIKKESFYQRLPSAAEKKKQEEEEAARLHQERLERERQRLAQIEAQRDKLAEAVVQLSESEDEHIDDEADDIFATDYIEAITSGELQLAVVPDSPVFAQDDGPDPFDTAYAEKVIVGADRSKGNKKLVSLGAAVEVLSGRVDREHAVALANPKRKLRKGIQNLLLSESVELADPEADLLAGAEPQQHNLLDDLDEELPESTAPIDLSVSLHLHLIKPKPKEEDDDEEEGEEKEKAEQEAGLHPDLSEFDALKDEEDDEFAELAAESLTKKEEVTIVSQVHLPTAELTSEASWAEFEPEPEQDTGKPKRPPPPVRPATGPHIVPGAIYVSDDDEDLNPDDDPFNTNYAEQVIKKTTVLEEDDDFDPRAEEPAGTSSLAAPSQRDLLAGSATDLSQVVPAPLAPTLSVDQDPEDFDPFDTSAVSALVQPKATELRFLERELLNEAGGGGGGAEAGGSLKHSLSDPDFDPRAGQEEPQKEHLPQPQEDAAFDAARRKSSLSLNIQAKSVGFLVPAPDLLGVGNEPGANKKPLTPYYAPASKPIEERERESEEVDPFDTSYVPEAKLSDIELKHIEKDLAQSLRHSLSDPDFDPRAPPTPVPAEVLLAVEENINIKVLTPAQERKKLTKGRGDSNEEEDDIDPFDTSIAANLRPGETELKLLENELLPETQRQRVTDVLDVQSDAQELGLGDKVLTPSTHTRPQENIDPFDTSIAENLGPGETEIKLLESELIER</sequence>
<feature type="compositionally biased region" description="Low complexity" evidence="1">
    <location>
        <begin position="99"/>
        <end position="113"/>
    </location>
</feature>